<evidence type="ECO:0000259" key="2">
    <source>
        <dbReference type="Pfam" id="PF20152"/>
    </source>
</evidence>
<keyword evidence="1" id="KW-0472">Membrane</keyword>
<dbReference type="HOGENOM" id="CLU_046025_5_4_1"/>
<evidence type="ECO:0000256" key="1">
    <source>
        <dbReference type="SAM" id="Phobius"/>
    </source>
</evidence>
<keyword evidence="4" id="KW-1185">Reference proteome</keyword>
<gene>
    <name evidence="3" type="ORF">CERSUDRAFT_89256</name>
</gene>
<feature type="transmembrane region" description="Helical" evidence="1">
    <location>
        <begin position="193"/>
        <end position="216"/>
    </location>
</feature>
<dbReference type="PANTHER" id="PTHR40465">
    <property type="entry name" value="CHROMOSOME 1, WHOLE GENOME SHOTGUN SEQUENCE"/>
    <property type="match status" value="1"/>
</dbReference>
<dbReference type="InterPro" id="IPR045339">
    <property type="entry name" value="DUF6534"/>
</dbReference>
<feature type="transmembrane region" description="Helical" evidence="1">
    <location>
        <begin position="222"/>
        <end position="243"/>
    </location>
</feature>
<protein>
    <recommendedName>
        <fullName evidence="2">DUF6534 domain-containing protein</fullName>
    </recommendedName>
</protein>
<keyword evidence="1" id="KW-1133">Transmembrane helix</keyword>
<dbReference type="AlphaFoldDB" id="M2P7D5"/>
<feature type="transmembrane region" description="Helical" evidence="1">
    <location>
        <begin position="155"/>
        <end position="177"/>
    </location>
</feature>
<dbReference type="Pfam" id="PF20152">
    <property type="entry name" value="DUF6534"/>
    <property type="match status" value="1"/>
</dbReference>
<name>M2P7D5_CERS8</name>
<dbReference type="OrthoDB" id="2535105at2759"/>
<keyword evidence="1" id="KW-0812">Transmembrane</keyword>
<reference evidence="3 4" key="1">
    <citation type="journal article" date="2012" name="Proc. Natl. Acad. Sci. U.S.A.">
        <title>Comparative genomics of Ceriporiopsis subvermispora and Phanerochaete chrysosporium provide insight into selective ligninolysis.</title>
        <authorList>
            <person name="Fernandez-Fueyo E."/>
            <person name="Ruiz-Duenas F.J."/>
            <person name="Ferreira P."/>
            <person name="Floudas D."/>
            <person name="Hibbett D.S."/>
            <person name="Canessa P."/>
            <person name="Larrondo L.F."/>
            <person name="James T.Y."/>
            <person name="Seelenfreund D."/>
            <person name="Lobos S."/>
            <person name="Polanco R."/>
            <person name="Tello M."/>
            <person name="Honda Y."/>
            <person name="Watanabe T."/>
            <person name="Watanabe T."/>
            <person name="Ryu J.S."/>
            <person name="Kubicek C.P."/>
            <person name="Schmoll M."/>
            <person name="Gaskell J."/>
            <person name="Hammel K.E."/>
            <person name="St John F.J."/>
            <person name="Vanden Wymelenberg A."/>
            <person name="Sabat G."/>
            <person name="Splinter BonDurant S."/>
            <person name="Syed K."/>
            <person name="Yadav J.S."/>
            <person name="Doddapaneni H."/>
            <person name="Subramanian V."/>
            <person name="Lavin J.L."/>
            <person name="Oguiza J.A."/>
            <person name="Perez G."/>
            <person name="Pisabarro A.G."/>
            <person name="Ramirez L."/>
            <person name="Santoyo F."/>
            <person name="Master E."/>
            <person name="Coutinho P.M."/>
            <person name="Henrissat B."/>
            <person name="Lombard V."/>
            <person name="Magnuson J.K."/>
            <person name="Kuees U."/>
            <person name="Hori C."/>
            <person name="Igarashi K."/>
            <person name="Samejima M."/>
            <person name="Held B.W."/>
            <person name="Barry K.W."/>
            <person name="LaButti K.M."/>
            <person name="Lapidus A."/>
            <person name="Lindquist E.A."/>
            <person name="Lucas S.M."/>
            <person name="Riley R."/>
            <person name="Salamov A.A."/>
            <person name="Hoffmeister D."/>
            <person name="Schwenk D."/>
            <person name="Hadar Y."/>
            <person name="Yarden O."/>
            <person name="de Vries R.P."/>
            <person name="Wiebenga A."/>
            <person name="Stenlid J."/>
            <person name="Eastwood D."/>
            <person name="Grigoriev I.V."/>
            <person name="Berka R.M."/>
            <person name="Blanchette R.A."/>
            <person name="Kersten P."/>
            <person name="Martinez A.T."/>
            <person name="Vicuna R."/>
            <person name="Cullen D."/>
        </authorList>
    </citation>
    <scope>NUCLEOTIDE SEQUENCE [LARGE SCALE GENOMIC DNA]</scope>
    <source>
        <strain evidence="3 4">B</strain>
    </source>
</reference>
<feature type="transmembrane region" description="Helical" evidence="1">
    <location>
        <begin position="85"/>
        <end position="103"/>
    </location>
</feature>
<accession>M2P7D5</accession>
<feature type="transmembrane region" description="Helical" evidence="1">
    <location>
        <begin position="115"/>
        <end position="135"/>
    </location>
</feature>
<sequence>MSLGTTFGAILLGLVTSAVLYGITTVQTYIYFRRYGDDKPVLKYTVSVLWVLDTFHQVLVTHIGYTLLVVRWGSLTALVVPPWSIPATIICTVISDSIVRLLYAYRLLKLSGGNYWITLPTVIGSAMNLAASTAYTAQVARLDFDKWATVKWSFYWGTAGGYTADLWLAICFVAILIRSRTGFRRTDSVIRRLMVYCVNTTLLTSLTLLVMVVTFTVMPDNLVYIAFYMLWPKLLLNAGLATYNARDSLRGDAHSPSELLSIPLSHTSYASAFGSTRAPTNPVLNIHIEKLTETDATGGSTE</sequence>
<feature type="domain" description="DUF6534" evidence="2">
    <location>
        <begin position="163"/>
        <end position="248"/>
    </location>
</feature>
<dbReference type="Proteomes" id="UP000016930">
    <property type="component" value="Unassembled WGS sequence"/>
</dbReference>
<feature type="transmembrane region" description="Helical" evidence="1">
    <location>
        <begin position="6"/>
        <end position="32"/>
    </location>
</feature>
<evidence type="ECO:0000313" key="4">
    <source>
        <dbReference type="Proteomes" id="UP000016930"/>
    </source>
</evidence>
<proteinExistence type="predicted"/>
<organism evidence="3 4">
    <name type="scientific">Ceriporiopsis subvermispora (strain B)</name>
    <name type="common">White-rot fungus</name>
    <name type="synonym">Gelatoporia subvermispora</name>
    <dbReference type="NCBI Taxonomy" id="914234"/>
    <lineage>
        <taxon>Eukaryota</taxon>
        <taxon>Fungi</taxon>
        <taxon>Dikarya</taxon>
        <taxon>Basidiomycota</taxon>
        <taxon>Agaricomycotina</taxon>
        <taxon>Agaricomycetes</taxon>
        <taxon>Polyporales</taxon>
        <taxon>Gelatoporiaceae</taxon>
        <taxon>Gelatoporia</taxon>
    </lineage>
</organism>
<dbReference type="EMBL" id="KB445821">
    <property type="protein sequence ID" value="EMD31249.1"/>
    <property type="molecule type" value="Genomic_DNA"/>
</dbReference>
<dbReference type="PANTHER" id="PTHR40465:SF1">
    <property type="entry name" value="DUF6534 DOMAIN-CONTAINING PROTEIN"/>
    <property type="match status" value="1"/>
</dbReference>
<feature type="transmembrane region" description="Helical" evidence="1">
    <location>
        <begin position="44"/>
        <end position="65"/>
    </location>
</feature>
<evidence type="ECO:0000313" key="3">
    <source>
        <dbReference type="EMBL" id="EMD31249.1"/>
    </source>
</evidence>